<dbReference type="AlphaFoldDB" id="B4VUT4"/>
<proteinExistence type="predicted"/>
<dbReference type="OrthoDB" id="572651at2"/>
<dbReference type="EMBL" id="DS989853">
    <property type="protein sequence ID" value="EDX74507.1"/>
    <property type="molecule type" value="Genomic_DNA"/>
</dbReference>
<dbReference type="HOGENOM" id="CLU_1193169_0_0_3"/>
<gene>
    <name evidence="1" type="ORF">MC7420_4031</name>
</gene>
<reference evidence="1 2" key="1">
    <citation type="submission" date="2008-07" db="EMBL/GenBank/DDBJ databases">
        <authorList>
            <person name="Tandeau de Marsac N."/>
            <person name="Ferriera S."/>
            <person name="Johnson J."/>
            <person name="Kravitz S."/>
            <person name="Beeson K."/>
            <person name="Sutton G."/>
            <person name="Rogers Y.-H."/>
            <person name="Friedman R."/>
            <person name="Frazier M."/>
            <person name="Venter J.C."/>
        </authorList>
    </citation>
    <scope>NUCLEOTIDE SEQUENCE [LARGE SCALE GENOMIC DNA]</scope>
    <source>
        <strain evidence="1 2">PCC 7420</strain>
    </source>
</reference>
<evidence type="ECO:0000313" key="1">
    <source>
        <dbReference type="EMBL" id="EDX74507.1"/>
    </source>
</evidence>
<sequence length="232" mass="23961">MNGIKFAIVSGMAYCLLGIETLPAYAEQLYFEGTTSTSGNFSFTLNTDVIGVEEGSRLIFPGAISDFKFQGGGVGFESLVPPGSDIITPSVGGTFTPDSASILDLEGIPCCGGGFIFATQGDTQTDILLGFQQSAPLPINVGLPLPSSPSAYQLKVGSIEFVPPGNINSNLGQSQSGESGSIVTVVNSLTVTTTTTPPAQSVPEPLTILGSATALGFGALLKREYSRKHKKS</sequence>
<keyword evidence="2" id="KW-1185">Reference proteome</keyword>
<dbReference type="STRING" id="118168.MC7420_4031"/>
<dbReference type="Proteomes" id="UP000003835">
    <property type="component" value="Unassembled WGS sequence"/>
</dbReference>
<protein>
    <submittedName>
        <fullName evidence="1">PEP-CTERM putative exosortase interaction domain protein</fullName>
    </submittedName>
</protein>
<organism evidence="1 2">
    <name type="scientific">Coleofasciculus chthonoplastes PCC 7420</name>
    <dbReference type="NCBI Taxonomy" id="118168"/>
    <lineage>
        <taxon>Bacteria</taxon>
        <taxon>Bacillati</taxon>
        <taxon>Cyanobacteriota</taxon>
        <taxon>Cyanophyceae</taxon>
        <taxon>Coleofasciculales</taxon>
        <taxon>Coleofasciculaceae</taxon>
        <taxon>Coleofasciculus</taxon>
    </lineage>
</organism>
<dbReference type="RefSeq" id="WP_006102353.1">
    <property type="nucleotide sequence ID" value="NZ_DS989853.1"/>
</dbReference>
<accession>B4VUT4</accession>
<dbReference type="InterPro" id="IPR026374">
    <property type="entry name" value="Cyano_PEP"/>
</dbReference>
<evidence type="ECO:0000313" key="2">
    <source>
        <dbReference type="Proteomes" id="UP000003835"/>
    </source>
</evidence>
<name>B4VUT4_9CYAN</name>
<dbReference type="NCBIfam" id="TIGR04155">
    <property type="entry name" value="cyano_PEP"/>
    <property type="match status" value="1"/>
</dbReference>